<dbReference type="AlphaFoldDB" id="A0A0R1NIN6"/>
<dbReference type="STRING" id="1423748.FC37_GL000259"/>
<evidence type="ECO:0000313" key="4">
    <source>
        <dbReference type="Proteomes" id="UP000051311"/>
    </source>
</evidence>
<dbReference type="RefSeq" id="WP_056945614.1">
    <property type="nucleotide sequence ID" value="NZ_AZEL01000071.1"/>
</dbReference>
<dbReference type="Gene3D" id="3.30.420.40">
    <property type="match status" value="1"/>
</dbReference>
<reference evidence="3 4" key="1">
    <citation type="journal article" date="2015" name="Genome Announc.">
        <title>Expanding the biotechnology potential of lactobacilli through comparative genomics of 213 strains and associated genera.</title>
        <authorList>
            <person name="Sun Z."/>
            <person name="Harris H.M."/>
            <person name="McCann A."/>
            <person name="Guo C."/>
            <person name="Argimon S."/>
            <person name="Zhang W."/>
            <person name="Yang X."/>
            <person name="Jeffery I.B."/>
            <person name="Cooney J.C."/>
            <person name="Kagawa T.F."/>
            <person name="Liu W."/>
            <person name="Song Y."/>
            <person name="Salvetti E."/>
            <person name="Wrobel A."/>
            <person name="Rasinkangas P."/>
            <person name="Parkhill J."/>
            <person name="Rea M.C."/>
            <person name="O'Sullivan O."/>
            <person name="Ritari J."/>
            <person name="Douillard F.P."/>
            <person name="Paul Ross R."/>
            <person name="Yang R."/>
            <person name="Briner A.E."/>
            <person name="Felis G.E."/>
            <person name="de Vos W.M."/>
            <person name="Barrangou R."/>
            <person name="Klaenhammer T.R."/>
            <person name="Caufield P.W."/>
            <person name="Cui Y."/>
            <person name="Zhang H."/>
            <person name="O'Toole P.W."/>
        </authorList>
    </citation>
    <scope>NUCLEOTIDE SEQUENCE [LARGE SCALE GENOMIC DNA]</scope>
    <source>
        <strain evidence="3 4">DSM 10532</strain>
    </source>
</reference>
<feature type="domain" description="Ppx/GppA phosphatase C-terminal" evidence="2">
    <location>
        <begin position="308"/>
        <end position="479"/>
    </location>
</feature>
<dbReference type="Pfam" id="PF21447">
    <property type="entry name" value="Ppx-GppA_III"/>
    <property type="match status" value="1"/>
</dbReference>
<dbReference type="SUPFAM" id="SSF109604">
    <property type="entry name" value="HD-domain/PDEase-like"/>
    <property type="match status" value="1"/>
</dbReference>
<comment type="caution">
    <text evidence="3">The sequence shown here is derived from an EMBL/GenBank/DDBJ whole genome shotgun (WGS) entry which is preliminary data.</text>
</comment>
<gene>
    <name evidence="3" type="ORF">FC37_GL000259</name>
</gene>
<protein>
    <recommendedName>
        <fullName evidence="2">Ppx/GppA phosphatase C-terminal domain-containing protein</fullName>
    </recommendedName>
</protein>
<sequence length="506" mass="57646">MKKTLFGLIYMSSYKIQLNIVDLKDLTVIEQLDSPSFLQADSKSQVFEQDMDKICDAIEGFKEKLAEYQIKDFKFYGNEQLIDEMSASFIADQIKVRTGWKIEWLNGGQIVYAKVLSGMKSQAEVNDDGKDHATYLLSLGSAMINLSLFKNNKFESSWSLALGPREIQEINEITNETPNDPIYVINDYLGAKIGHLARQIKNNSRAAVIIQHADALNNTYLKKENSANQITHEEFQYFYDQLIQMSLNDIMQNYDLEPAVAEHVIPNAISIKQFLSLLNIGTIYITDMSVVTGLLMLEKRGKDTDIMMTSAQNMARRYLVDLHHANAVRKFALHIFDRLRKVHLLPKSARELLGWAATVDDIGSFVNQARRYEQSADFIEANELIGMSDRENEIVSEICRYQTIDDGDDSAPNIGGHHYRHLDPDVQLTVAKLSAILRIATALDASHKQKIKQIVISLKKNNELVIRAKTNADITLERWSFNKRVKLFEDVFGIKVVLKQEGMNRQ</sequence>
<name>A0A0R1NIN6_9LACO</name>
<dbReference type="GO" id="GO:0016462">
    <property type="term" value="F:pyrophosphatase activity"/>
    <property type="evidence" value="ECO:0007669"/>
    <property type="project" value="TreeGrafter"/>
</dbReference>
<dbReference type="PANTHER" id="PTHR30005:SF0">
    <property type="entry name" value="RETROGRADE REGULATION PROTEIN 2"/>
    <property type="match status" value="1"/>
</dbReference>
<dbReference type="Proteomes" id="UP000051311">
    <property type="component" value="Unassembled WGS sequence"/>
</dbReference>
<evidence type="ECO:0000313" key="3">
    <source>
        <dbReference type="EMBL" id="KRL20145.1"/>
    </source>
</evidence>
<dbReference type="EMBL" id="AZEL01000071">
    <property type="protein sequence ID" value="KRL20145.1"/>
    <property type="molecule type" value="Genomic_DNA"/>
</dbReference>
<dbReference type="PATRIC" id="fig|1423748.3.peg.277"/>
<dbReference type="InterPro" id="IPR048950">
    <property type="entry name" value="Ppx_GppA_C"/>
</dbReference>
<proteinExistence type="inferred from homology"/>
<comment type="similarity">
    <text evidence="1">Belongs to the GppA/Ppx family.</text>
</comment>
<organism evidence="3 4">
    <name type="scientific">Lactobacillus gallinarum DSM 10532 = JCM 2011</name>
    <dbReference type="NCBI Taxonomy" id="1423748"/>
    <lineage>
        <taxon>Bacteria</taxon>
        <taxon>Bacillati</taxon>
        <taxon>Bacillota</taxon>
        <taxon>Bacilli</taxon>
        <taxon>Lactobacillales</taxon>
        <taxon>Lactobacillaceae</taxon>
        <taxon>Lactobacillus</taxon>
    </lineage>
</organism>
<dbReference type="PANTHER" id="PTHR30005">
    <property type="entry name" value="EXOPOLYPHOSPHATASE"/>
    <property type="match status" value="1"/>
</dbReference>
<dbReference type="Gene3D" id="1.10.3210.10">
    <property type="entry name" value="Hypothetical protein af1432"/>
    <property type="match status" value="1"/>
</dbReference>
<dbReference type="Gene3D" id="3.30.420.150">
    <property type="entry name" value="Exopolyphosphatase. Domain 2"/>
    <property type="match status" value="1"/>
</dbReference>
<accession>A0A0R1NIN6</accession>
<evidence type="ECO:0000256" key="1">
    <source>
        <dbReference type="ARBA" id="ARBA00007125"/>
    </source>
</evidence>
<evidence type="ECO:0000259" key="2">
    <source>
        <dbReference type="Pfam" id="PF21447"/>
    </source>
</evidence>
<dbReference type="eggNOG" id="COG0248">
    <property type="taxonomic scope" value="Bacteria"/>
</dbReference>
<dbReference type="OrthoDB" id="9814545at2"/>
<dbReference type="InterPro" id="IPR050273">
    <property type="entry name" value="GppA/Ppx_hydrolase"/>
</dbReference>